<feature type="non-terminal residue" evidence="1">
    <location>
        <position position="35"/>
    </location>
</feature>
<organism evidence="1">
    <name type="scientific">marine metagenome</name>
    <dbReference type="NCBI Taxonomy" id="408172"/>
    <lineage>
        <taxon>unclassified sequences</taxon>
        <taxon>metagenomes</taxon>
        <taxon>ecological metagenomes</taxon>
    </lineage>
</organism>
<sequence>MSMKMIRMTLLSLLFLTLALPLSAAGRLTYYCSTD</sequence>
<gene>
    <name evidence="1" type="ORF">METZ01_LOCUS132095</name>
</gene>
<protein>
    <submittedName>
        <fullName evidence="1">Uncharacterized protein</fullName>
    </submittedName>
</protein>
<name>A0A381YRH5_9ZZZZ</name>
<accession>A0A381YRH5</accession>
<dbReference type="AlphaFoldDB" id="A0A381YRH5"/>
<reference evidence="1" key="1">
    <citation type="submission" date="2018-05" db="EMBL/GenBank/DDBJ databases">
        <authorList>
            <person name="Lanie J.A."/>
            <person name="Ng W.-L."/>
            <person name="Kazmierczak K.M."/>
            <person name="Andrzejewski T.M."/>
            <person name="Davidsen T.M."/>
            <person name="Wayne K.J."/>
            <person name="Tettelin H."/>
            <person name="Glass J.I."/>
            <person name="Rusch D."/>
            <person name="Podicherti R."/>
            <person name="Tsui H.-C.T."/>
            <person name="Winkler M.E."/>
        </authorList>
    </citation>
    <scope>NUCLEOTIDE SEQUENCE</scope>
</reference>
<proteinExistence type="predicted"/>
<dbReference type="EMBL" id="UINC01018799">
    <property type="protein sequence ID" value="SVA79241.1"/>
    <property type="molecule type" value="Genomic_DNA"/>
</dbReference>
<evidence type="ECO:0000313" key="1">
    <source>
        <dbReference type="EMBL" id="SVA79241.1"/>
    </source>
</evidence>